<dbReference type="Proteomes" id="UP000263418">
    <property type="component" value="Chromosome 1"/>
</dbReference>
<accession>A0AAN1PMZ5</accession>
<evidence type="ECO:0000313" key="1">
    <source>
        <dbReference type="EMBL" id="AXX59597.1"/>
    </source>
</evidence>
<evidence type="ECO:0000313" key="2">
    <source>
        <dbReference type="Proteomes" id="UP000263418"/>
    </source>
</evidence>
<protein>
    <submittedName>
        <fullName evidence="1">Uncharacterized protein</fullName>
    </submittedName>
</protein>
<organism evidence="1 2">
    <name type="scientific">Vibrio vulnificus</name>
    <dbReference type="NCBI Taxonomy" id="672"/>
    <lineage>
        <taxon>Bacteria</taxon>
        <taxon>Pseudomonadati</taxon>
        <taxon>Pseudomonadota</taxon>
        <taxon>Gammaproteobacteria</taxon>
        <taxon>Vibrionales</taxon>
        <taxon>Vibrionaceae</taxon>
        <taxon>Vibrio</taxon>
    </lineage>
</organism>
<sequence length="125" mass="14342">MSKCEAGLINLLKTRQSSVSPHPVVRPIYDNYYKDICTFLSPEQRKIVNQIHGHVSGFNERLSSSGEQKNLDTNFMCMYTDAAWAKESISYLIEYKGSKLLADDLSKIESINKDFQRVWNGYIRG</sequence>
<dbReference type="EMBL" id="CP019290">
    <property type="protein sequence ID" value="AXX59597.1"/>
    <property type="molecule type" value="Genomic_DNA"/>
</dbReference>
<dbReference type="AlphaFoldDB" id="A0AAN1PMZ5"/>
<gene>
    <name evidence="1" type="ORF">FORC53_1258</name>
</gene>
<proteinExistence type="predicted"/>
<name>A0AAN1PMZ5_VIBVL</name>
<reference evidence="1 2" key="1">
    <citation type="submission" date="2017-01" db="EMBL/GenBank/DDBJ databases">
        <title>Complete Genome Sequence of Vibrio vulnificus FORC_053.</title>
        <authorList>
            <consortium name="Food-borne Pathogen Omics Research Center"/>
            <person name="Chung H.Y."/>
            <person name="Na E.J."/>
            <person name="Song J.S."/>
            <person name="Kim H."/>
            <person name="Lee J.-H."/>
            <person name="Ryu S."/>
            <person name="Choi S.H."/>
        </authorList>
    </citation>
    <scope>NUCLEOTIDE SEQUENCE [LARGE SCALE GENOMIC DNA]</scope>
    <source>
        <strain evidence="1 2">FORC_053</strain>
    </source>
</reference>